<comment type="caution">
    <text evidence="1">The sequence shown here is derived from an EMBL/GenBank/DDBJ whole genome shotgun (WGS) entry which is preliminary data.</text>
</comment>
<keyword evidence="2" id="KW-1185">Reference proteome</keyword>
<evidence type="ECO:0000313" key="2">
    <source>
        <dbReference type="Proteomes" id="UP000003781"/>
    </source>
</evidence>
<proteinExistence type="predicted"/>
<reference evidence="1 2" key="1">
    <citation type="submission" date="2007-03" db="EMBL/GenBank/DDBJ databases">
        <authorList>
            <person name="Stal L."/>
            <person name="Ferriera S."/>
            <person name="Johnson J."/>
            <person name="Kravitz S."/>
            <person name="Beeson K."/>
            <person name="Sutton G."/>
            <person name="Rogers Y.-H."/>
            <person name="Friedman R."/>
            <person name="Frazier M."/>
            <person name="Venter J.C."/>
        </authorList>
    </citation>
    <scope>NUCLEOTIDE SEQUENCE [LARGE SCALE GENOMIC DNA]</scope>
    <source>
        <strain evidence="1 2">CCY0110</strain>
    </source>
</reference>
<dbReference type="NCBIfam" id="TIGR02574">
    <property type="entry name" value="stabl_TIGR02574"/>
    <property type="match status" value="1"/>
</dbReference>
<name>A3IHW5_9CHRO</name>
<dbReference type="InterPro" id="IPR013406">
    <property type="entry name" value="CHP02574_addiction_mod"/>
</dbReference>
<organism evidence="1 2">
    <name type="scientific">Crocosphaera chwakensis CCY0110</name>
    <dbReference type="NCBI Taxonomy" id="391612"/>
    <lineage>
        <taxon>Bacteria</taxon>
        <taxon>Bacillati</taxon>
        <taxon>Cyanobacteriota</taxon>
        <taxon>Cyanophyceae</taxon>
        <taxon>Oscillatoriophycideae</taxon>
        <taxon>Chroococcales</taxon>
        <taxon>Aphanothecaceae</taxon>
        <taxon>Crocosphaera</taxon>
        <taxon>Crocosphaera chwakensis</taxon>
    </lineage>
</organism>
<dbReference type="Proteomes" id="UP000003781">
    <property type="component" value="Unassembled WGS sequence"/>
</dbReference>
<dbReference type="eggNOG" id="ENOG50315J9">
    <property type="taxonomic scope" value="Bacteria"/>
</dbReference>
<accession>A3IHW5</accession>
<gene>
    <name evidence="1" type="ORF">CY0110_16417</name>
</gene>
<dbReference type="RefSeq" id="WP_008272902.1">
    <property type="nucleotide sequence ID" value="NZ_AAXW01000002.1"/>
</dbReference>
<protein>
    <recommendedName>
        <fullName evidence="3">Addiction module component</fullName>
    </recommendedName>
</protein>
<dbReference type="AlphaFoldDB" id="A3IHW5"/>
<sequence>MNKLLSAQIASLTIPEKLELIANVWDSIIIDADQVPLTESQKQELDRRLETYQNIENQGSSWEEVKQRIIENNLQS</sequence>
<evidence type="ECO:0008006" key="3">
    <source>
        <dbReference type="Google" id="ProtNLM"/>
    </source>
</evidence>
<dbReference type="OrthoDB" id="8909055at2"/>
<dbReference type="Pfam" id="PF09720">
    <property type="entry name" value="Unstab_antitox"/>
    <property type="match status" value="1"/>
</dbReference>
<dbReference type="EMBL" id="AAXW01000002">
    <property type="protein sequence ID" value="EAZ93397.1"/>
    <property type="molecule type" value="Genomic_DNA"/>
</dbReference>
<evidence type="ECO:0000313" key="1">
    <source>
        <dbReference type="EMBL" id="EAZ93397.1"/>
    </source>
</evidence>